<reference evidence="3 4" key="1">
    <citation type="journal article" date="2018" name="Mol. Biol. Evol.">
        <title>Analysis of the draft genome of the red seaweed Gracilariopsis chorda provides insights into genome size evolution in Rhodophyta.</title>
        <authorList>
            <person name="Lee J."/>
            <person name="Yang E.C."/>
            <person name="Graf L."/>
            <person name="Yang J.H."/>
            <person name="Qiu H."/>
            <person name="Zel Zion U."/>
            <person name="Chan C.X."/>
            <person name="Stephens T.G."/>
            <person name="Weber A.P.M."/>
            <person name="Boo G.H."/>
            <person name="Boo S.M."/>
            <person name="Kim K.M."/>
            <person name="Shin Y."/>
            <person name="Jung M."/>
            <person name="Lee S.J."/>
            <person name="Yim H.S."/>
            <person name="Lee J.H."/>
            <person name="Bhattacharya D."/>
            <person name="Yoon H.S."/>
        </authorList>
    </citation>
    <scope>NUCLEOTIDE SEQUENCE [LARGE SCALE GENOMIC DNA]</scope>
    <source>
        <strain evidence="3 4">SKKU-2015</strain>
        <tissue evidence="3">Whole body</tissue>
    </source>
</reference>
<evidence type="ECO:0000313" key="3">
    <source>
        <dbReference type="EMBL" id="PXF40290.1"/>
    </source>
</evidence>
<name>A0A2V3IGL7_9FLOR</name>
<keyword evidence="2" id="KW-1133">Transmembrane helix</keyword>
<organism evidence="3 4">
    <name type="scientific">Gracilariopsis chorda</name>
    <dbReference type="NCBI Taxonomy" id="448386"/>
    <lineage>
        <taxon>Eukaryota</taxon>
        <taxon>Rhodophyta</taxon>
        <taxon>Florideophyceae</taxon>
        <taxon>Rhodymeniophycidae</taxon>
        <taxon>Gracilariales</taxon>
        <taxon>Gracilariaceae</taxon>
        <taxon>Gracilariopsis</taxon>
    </lineage>
</organism>
<gene>
    <name evidence="3" type="ORF">BWQ96_09996</name>
</gene>
<accession>A0A2V3IGL7</accession>
<dbReference type="Proteomes" id="UP000247409">
    <property type="component" value="Unassembled WGS sequence"/>
</dbReference>
<keyword evidence="4" id="KW-1185">Reference proteome</keyword>
<feature type="region of interest" description="Disordered" evidence="1">
    <location>
        <begin position="1"/>
        <end position="83"/>
    </location>
</feature>
<feature type="compositionally biased region" description="Polar residues" evidence="1">
    <location>
        <begin position="16"/>
        <end position="64"/>
    </location>
</feature>
<evidence type="ECO:0000313" key="4">
    <source>
        <dbReference type="Proteomes" id="UP000247409"/>
    </source>
</evidence>
<sequence>MVRLARKKKHPITFIGMTSNMPPSPSTESQQPRTSAPKSLTNTPEVQQTCTSSPSAPPHSSIQYDRTVPTSPPQAAYSTPVPNQAVYNPSVPGQFPYHTNVPQPTMAVGQDQKKQYAPSNAMPAGSTALPAQSEMCGQGAVEDGNGEECQYFVIGFFTALLIDVFVFFFFCCAEQAGIIGKKKKSFMFGAIAGCVVNLIAVIVIFVVITRG</sequence>
<comment type="caution">
    <text evidence="3">The sequence shown here is derived from an EMBL/GenBank/DDBJ whole genome shotgun (WGS) entry which is preliminary data.</text>
</comment>
<protein>
    <submittedName>
        <fullName evidence="3">Uncharacterized protein</fullName>
    </submittedName>
</protein>
<evidence type="ECO:0000256" key="2">
    <source>
        <dbReference type="SAM" id="Phobius"/>
    </source>
</evidence>
<dbReference type="AlphaFoldDB" id="A0A2V3IGL7"/>
<feature type="transmembrane region" description="Helical" evidence="2">
    <location>
        <begin position="151"/>
        <end position="173"/>
    </location>
</feature>
<dbReference type="EMBL" id="NBIV01000317">
    <property type="protein sequence ID" value="PXF40290.1"/>
    <property type="molecule type" value="Genomic_DNA"/>
</dbReference>
<keyword evidence="2" id="KW-0472">Membrane</keyword>
<feature type="transmembrane region" description="Helical" evidence="2">
    <location>
        <begin position="185"/>
        <end position="208"/>
    </location>
</feature>
<proteinExistence type="predicted"/>
<evidence type="ECO:0000256" key="1">
    <source>
        <dbReference type="SAM" id="MobiDB-lite"/>
    </source>
</evidence>
<feature type="compositionally biased region" description="Basic residues" evidence="1">
    <location>
        <begin position="1"/>
        <end position="11"/>
    </location>
</feature>
<keyword evidence="2" id="KW-0812">Transmembrane</keyword>